<keyword evidence="3" id="KW-1185">Reference proteome</keyword>
<dbReference type="Proteomes" id="UP000289708">
    <property type="component" value="Unassembled WGS sequence"/>
</dbReference>
<feature type="compositionally biased region" description="Basic and acidic residues" evidence="1">
    <location>
        <begin position="77"/>
        <end position="86"/>
    </location>
</feature>
<evidence type="ECO:0000313" key="3">
    <source>
        <dbReference type="Proteomes" id="UP000289708"/>
    </source>
</evidence>
<sequence length="94" mass="10832">MFFRGSRYETIADAETVGRDGRAIRYKRMRFIPEVASGRSQRVRDDDRPDLLAYRALGDAEQFWRLADANRALRPSELTREPDRGVRLPNYGGG</sequence>
<accession>A0A4Q0MM22</accession>
<dbReference type="EMBL" id="RYFI01000005">
    <property type="protein sequence ID" value="RXF74126.1"/>
    <property type="molecule type" value="Genomic_DNA"/>
</dbReference>
<gene>
    <name evidence="2" type="ORF">EK403_07070</name>
</gene>
<dbReference type="RefSeq" id="WP_128776802.1">
    <property type="nucleotide sequence ID" value="NZ_RYFI01000005.1"/>
</dbReference>
<reference evidence="2 3" key="1">
    <citation type="submission" date="2018-12" db="EMBL/GenBank/DDBJ databases">
        <title>bacterium Hansschlegelia zhihuaiae S113.</title>
        <authorList>
            <person name="He J."/>
        </authorList>
    </citation>
    <scope>NUCLEOTIDE SEQUENCE [LARGE SCALE GENOMIC DNA]</scope>
    <source>
        <strain evidence="2 3">S 113</strain>
    </source>
</reference>
<organism evidence="2 3">
    <name type="scientific">Hansschlegelia zhihuaiae</name>
    <dbReference type="NCBI Taxonomy" id="405005"/>
    <lineage>
        <taxon>Bacteria</taxon>
        <taxon>Pseudomonadati</taxon>
        <taxon>Pseudomonadota</taxon>
        <taxon>Alphaproteobacteria</taxon>
        <taxon>Hyphomicrobiales</taxon>
        <taxon>Methylopilaceae</taxon>
        <taxon>Hansschlegelia</taxon>
    </lineage>
</organism>
<proteinExistence type="predicted"/>
<protein>
    <submittedName>
        <fullName evidence="2">Uncharacterized protein</fullName>
    </submittedName>
</protein>
<feature type="region of interest" description="Disordered" evidence="1">
    <location>
        <begin position="75"/>
        <end position="94"/>
    </location>
</feature>
<dbReference type="OrthoDB" id="9809850at2"/>
<dbReference type="AlphaFoldDB" id="A0A4Q0MM22"/>
<evidence type="ECO:0000256" key="1">
    <source>
        <dbReference type="SAM" id="MobiDB-lite"/>
    </source>
</evidence>
<evidence type="ECO:0000313" key="2">
    <source>
        <dbReference type="EMBL" id="RXF74126.1"/>
    </source>
</evidence>
<comment type="caution">
    <text evidence="2">The sequence shown here is derived from an EMBL/GenBank/DDBJ whole genome shotgun (WGS) entry which is preliminary data.</text>
</comment>
<name>A0A4Q0MM22_9HYPH</name>